<dbReference type="GO" id="GO:0046872">
    <property type="term" value="F:metal ion binding"/>
    <property type="evidence" value="ECO:0007669"/>
    <property type="project" value="UniProtKB-KW"/>
</dbReference>
<evidence type="ECO:0000256" key="6">
    <source>
        <dbReference type="ARBA" id="ARBA00022801"/>
    </source>
</evidence>
<dbReference type="AlphaFoldDB" id="A0A5D3WLW6"/>
<evidence type="ECO:0000256" key="1">
    <source>
        <dbReference type="ARBA" id="ARBA00004651"/>
    </source>
</evidence>
<keyword evidence="10 12" id="KW-0472">Membrane</keyword>
<feature type="transmembrane region" description="Helical" evidence="12">
    <location>
        <begin position="20"/>
        <end position="40"/>
    </location>
</feature>
<keyword evidence="15" id="KW-1185">Reference proteome</keyword>
<feature type="domain" description="Peptidase M48" evidence="13">
    <location>
        <begin position="81"/>
        <end position="283"/>
    </location>
</feature>
<dbReference type="Gene3D" id="3.30.2010.10">
    <property type="entry name" value="Metalloproteases ('zincins'), catalytic domain"/>
    <property type="match status" value="1"/>
</dbReference>
<keyword evidence="4 12" id="KW-0812">Transmembrane</keyword>
<dbReference type="Proteomes" id="UP000324159">
    <property type="component" value="Unassembled WGS sequence"/>
</dbReference>
<dbReference type="GO" id="GO:0004222">
    <property type="term" value="F:metalloendopeptidase activity"/>
    <property type="evidence" value="ECO:0007669"/>
    <property type="project" value="InterPro"/>
</dbReference>
<gene>
    <name evidence="14" type="ORF">EDC39_10325</name>
</gene>
<evidence type="ECO:0000256" key="10">
    <source>
        <dbReference type="ARBA" id="ARBA00023136"/>
    </source>
</evidence>
<dbReference type="InterPro" id="IPR050083">
    <property type="entry name" value="HtpX_protease"/>
</dbReference>
<keyword evidence="2" id="KW-1003">Cell membrane</keyword>
<comment type="cofactor">
    <cofactor evidence="11">
        <name>Zn(2+)</name>
        <dbReference type="ChEBI" id="CHEBI:29105"/>
    </cofactor>
    <text evidence="11">Binds 1 zinc ion per subunit.</text>
</comment>
<evidence type="ECO:0000313" key="14">
    <source>
        <dbReference type="EMBL" id="TYO99183.1"/>
    </source>
</evidence>
<feature type="transmembrane region" description="Helical" evidence="12">
    <location>
        <begin position="158"/>
        <end position="182"/>
    </location>
</feature>
<evidence type="ECO:0000256" key="3">
    <source>
        <dbReference type="ARBA" id="ARBA00022670"/>
    </source>
</evidence>
<evidence type="ECO:0000256" key="8">
    <source>
        <dbReference type="ARBA" id="ARBA00022989"/>
    </source>
</evidence>
<name>A0A5D3WLW6_9BACT</name>
<keyword evidence="14" id="KW-0346">Stress response</keyword>
<evidence type="ECO:0000256" key="9">
    <source>
        <dbReference type="ARBA" id="ARBA00023049"/>
    </source>
</evidence>
<reference evidence="14 15" key="1">
    <citation type="submission" date="2019-07" db="EMBL/GenBank/DDBJ databases">
        <title>Genomic Encyclopedia of Type Strains, Phase IV (KMG-IV): sequencing the most valuable type-strain genomes for metagenomic binning, comparative biology and taxonomic classification.</title>
        <authorList>
            <person name="Goeker M."/>
        </authorList>
    </citation>
    <scope>NUCLEOTIDE SEQUENCE [LARGE SCALE GENOMIC DNA]</scope>
    <source>
        <strain evidence="14 15">SS015</strain>
    </source>
</reference>
<dbReference type="InterPro" id="IPR001915">
    <property type="entry name" value="Peptidase_M48"/>
</dbReference>
<proteinExistence type="inferred from homology"/>
<organism evidence="14 15">
    <name type="scientific">Geothermobacter ehrlichii</name>
    <dbReference type="NCBI Taxonomy" id="213224"/>
    <lineage>
        <taxon>Bacteria</taxon>
        <taxon>Pseudomonadati</taxon>
        <taxon>Thermodesulfobacteriota</taxon>
        <taxon>Desulfuromonadia</taxon>
        <taxon>Desulfuromonadales</taxon>
        <taxon>Geothermobacteraceae</taxon>
        <taxon>Geothermobacter</taxon>
    </lineage>
</organism>
<keyword evidence="7 11" id="KW-0862">Zinc</keyword>
<keyword evidence="8 12" id="KW-1133">Transmembrane helix</keyword>
<dbReference type="RefSeq" id="WP_148895111.1">
    <property type="nucleotide sequence ID" value="NZ_VNIB01000003.1"/>
</dbReference>
<comment type="similarity">
    <text evidence="11">Belongs to the peptidase M48 family.</text>
</comment>
<comment type="caution">
    <text evidence="14">The sequence shown here is derived from an EMBL/GenBank/DDBJ whole genome shotgun (WGS) entry which is preliminary data.</text>
</comment>
<keyword evidence="6 11" id="KW-0378">Hydrolase</keyword>
<dbReference type="CDD" id="cd07339">
    <property type="entry name" value="M48B_HtpX_like"/>
    <property type="match status" value="1"/>
</dbReference>
<accession>A0A5D3WLW6</accession>
<evidence type="ECO:0000259" key="13">
    <source>
        <dbReference type="Pfam" id="PF01435"/>
    </source>
</evidence>
<comment type="subcellular location">
    <subcellularLocation>
        <location evidence="1">Cell membrane</location>
        <topology evidence="1">Multi-pass membrane protein</topology>
    </subcellularLocation>
</comment>
<keyword evidence="3 11" id="KW-0645">Protease</keyword>
<dbReference type="GO" id="GO:0005886">
    <property type="term" value="C:plasma membrane"/>
    <property type="evidence" value="ECO:0007669"/>
    <property type="project" value="UniProtKB-SubCell"/>
</dbReference>
<evidence type="ECO:0000256" key="2">
    <source>
        <dbReference type="ARBA" id="ARBA00022475"/>
    </source>
</evidence>
<protein>
    <submittedName>
        <fullName evidence="14">Heat shock protein HtpX</fullName>
    </submittedName>
</protein>
<evidence type="ECO:0000313" key="15">
    <source>
        <dbReference type="Proteomes" id="UP000324159"/>
    </source>
</evidence>
<evidence type="ECO:0000256" key="12">
    <source>
        <dbReference type="SAM" id="Phobius"/>
    </source>
</evidence>
<evidence type="ECO:0000256" key="7">
    <source>
        <dbReference type="ARBA" id="ARBA00022833"/>
    </source>
</evidence>
<dbReference type="GO" id="GO:0006508">
    <property type="term" value="P:proteolysis"/>
    <property type="evidence" value="ECO:0007669"/>
    <property type="project" value="UniProtKB-KW"/>
</dbReference>
<dbReference type="PANTHER" id="PTHR43221:SF1">
    <property type="entry name" value="PROTEASE HTPX"/>
    <property type="match status" value="1"/>
</dbReference>
<feature type="transmembrane region" description="Helical" evidence="12">
    <location>
        <begin position="46"/>
        <end position="65"/>
    </location>
</feature>
<dbReference type="OrthoDB" id="15218at2"/>
<dbReference type="EMBL" id="VNIB01000003">
    <property type="protein sequence ID" value="TYO99183.1"/>
    <property type="molecule type" value="Genomic_DNA"/>
</dbReference>
<feature type="transmembrane region" description="Helical" evidence="12">
    <location>
        <begin position="194"/>
        <end position="212"/>
    </location>
</feature>
<dbReference type="PANTHER" id="PTHR43221">
    <property type="entry name" value="PROTEASE HTPX"/>
    <property type="match status" value="1"/>
</dbReference>
<dbReference type="Pfam" id="PF01435">
    <property type="entry name" value="Peptidase_M48"/>
    <property type="match status" value="1"/>
</dbReference>
<evidence type="ECO:0000256" key="11">
    <source>
        <dbReference type="RuleBase" id="RU003983"/>
    </source>
</evidence>
<evidence type="ECO:0000256" key="4">
    <source>
        <dbReference type="ARBA" id="ARBA00022692"/>
    </source>
</evidence>
<sequence length="298" mass="33294">MTAWRIDGHAWLYNLLRNRLHSLLLLACTVAIPALAEWLLWGRDGLLVLVPAVFLVLLIGVRISPRLVMRFYRARPLSPFEAPQLYRLVEELAIRAELEQIPALYLLQTPMVNAFAVGDSRDAAVAVTSGLLQTLDQRELAGVLAHEISHIRNRDLRLMALAGWSEQITGLLAGLGLLLVLFNLPRALAGQVQINWTALSLLLAAPYLSTLLQRGLSRVREFDADLTAVMLTGDPEGLARALARLEWRERSFWRRMLGPAPGDLPYLLRTHPPTEERIRRLSEVSCPGRIGGRIVHPA</sequence>
<keyword evidence="9 11" id="KW-0482">Metalloprotease</keyword>
<evidence type="ECO:0000256" key="5">
    <source>
        <dbReference type="ARBA" id="ARBA00022723"/>
    </source>
</evidence>
<keyword evidence="5" id="KW-0479">Metal-binding</keyword>